<dbReference type="EMBL" id="CP011071">
    <property type="protein sequence ID" value="AKA36262.1"/>
    <property type="molecule type" value="Genomic_DNA"/>
</dbReference>
<dbReference type="InterPro" id="IPR011629">
    <property type="entry name" value="CobW-like_C"/>
</dbReference>
<evidence type="ECO:0000313" key="9">
    <source>
        <dbReference type="Proteomes" id="UP000032726"/>
    </source>
</evidence>
<protein>
    <recommendedName>
        <fullName evidence="7">CobW C-terminal domain-containing protein</fullName>
    </recommendedName>
</protein>
<keyword evidence="2" id="KW-0378">Hydrolase</keyword>
<dbReference type="SMART" id="SM00833">
    <property type="entry name" value="CobW_C"/>
    <property type="match status" value="1"/>
</dbReference>
<dbReference type="PANTHER" id="PTHR43603:SF1">
    <property type="entry name" value="ZINC-REGULATED GTPASE METALLOPROTEIN ACTIVATOR 1"/>
    <property type="match status" value="1"/>
</dbReference>
<dbReference type="PATRIC" id="fig|516051.4.peg.2770"/>
<evidence type="ECO:0000256" key="6">
    <source>
        <dbReference type="ARBA" id="ARBA00049117"/>
    </source>
</evidence>
<evidence type="ECO:0000259" key="7">
    <source>
        <dbReference type="SMART" id="SM00833"/>
    </source>
</evidence>
<dbReference type="AlphaFoldDB" id="A0A0D5YVB6"/>
<dbReference type="GO" id="GO:0000166">
    <property type="term" value="F:nucleotide binding"/>
    <property type="evidence" value="ECO:0007669"/>
    <property type="project" value="UniProtKB-KW"/>
</dbReference>
<dbReference type="CDD" id="cd03112">
    <property type="entry name" value="CobW-like"/>
    <property type="match status" value="1"/>
</dbReference>
<evidence type="ECO:0000313" key="8">
    <source>
        <dbReference type="EMBL" id="AKA36262.1"/>
    </source>
</evidence>
<dbReference type="OrthoDB" id="9808822at2"/>
<dbReference type="Gene3D" id="3.30.1220.10">
    <property type="entry name" value="CobW-like, C-terminal domain"/>
    <property type="match status" value="1"/>
</dbReference>
<dbReference type="RefSeq" id="WP_045802822.1">
    <property type="nucleotide sequence ID" value="NZ_CP011071.1"/>
</dbReference>
<comment type="similarity">
    <text evidence="4">Belongs to the SIMIBI class G3E GTPase family. ZNG1 subfamily.</text>
</comment>
<dbReference type="Proteomes" id="UP000032726">
    <property type="component" value="Chromosome"/>
</dbReference>
<dbReference type="PANTHER" id="PTHR43603">
    <property type="entry name" value="COBW DOMAIN-CONTAINING PROTEIN DDB_G0274527"/>
    <property type="match status" value="1"/>
</dbReference>
<dbReference type="SUPFAM" id="SSF52540">
    <property type="entry name" value="P-loop containing nucleoside triphosphate hydrolases"/>
    <property type="match status" value="1"/>
</dbReference>
<accession>A0A0D5YVB6</accession>
<evidence type="ECO:0000256" key="2">
    <source>
        <dbReference type="ARBA" id="ARBA00022801"/>
    </source>
</evidence>
<proteinExistence type="inferred from homology"/>
<sequence>MKKLPVTVLSGFLGAGKTTLLNHILHNKEGLKVAVIVNDMSEVNVDALLVENENTLSRTEEKLVEMSNGCICCTLREDLMVEVEKLAKQQRFDYLIIESTGISEPIPVAQTFSFASEDGQIDLSRFSYVDTMVTVVDAYNFLRDFSSPQYLTDRDLTNIEGDDRTIVNLLTDQVEFANVILLNKVDLVTEAELRNLYDIIHKLNPKARILPTQNSKVPLNEVIDTGLFDFEEAETSAGWIQELENEHIPETEEYGIGSFVYRRRKPFHPQRFLVFAQQQFPPNIIRSKGLFWLASRPDQALIWSSAGGSLKTDPAGVWWASMPFSERISYASFVNNQKMIEAEWDVTFGDRKIELVFIGQNIDVDKVTQQLDDCLLTQSELVQWEKGQFDKNDDWPVARAYAHE</sequence>
<dbReference type="InterPro" id="IPR027417">
    <property type="entry name" value="P-loop_NTPase"/>
</dbReference>
<dbReference type="STRING" id="516051.VC82_2702"/>
<dbReference type="Pfam" id="PF02492">
    <property type="entry name" value="cobW"/>
    <property type="match status" value="1"/>
</dbReference>
<dbReference type="Pfam" id="PF07683">
    <property type="entry name" value="CobW_C"/>
    <property type="match status" value="1"/>
</dbReference>
<name>A0A0D5YVB6_9FLAO</name>
<comment type="catalytic activity">
    <reaction evidence="6">
        <text>GTP + H2O = GDP + phosphate + H(+)</text>
        <dbReference type="Rhea" id="RHEA:19669"/>
        <dbReference type="ChEBI" id="CHEBI:15377"/>
        <dbReference type="ChEBI" id="CHEBI:15378"/>
        <dbReference type="ChEBI" id="CHEBI:37565"/>
        <dbReference type="ChEBI" id="CHEBI:43474"/>
        <dbReference type="ChEBI" id="CHEBI:58189"/>
    </reaction>
    <physiologicalReaction direction="left-to-right" evidence="6">
        <dbReference type="Rhea" id="RHEA:19670"/>
    </physiologicalReaction>
</comment>
<organism evidence="8 9">
    <name type="scientific">Flagellimonas lutaonensis</name>
    <dbReference type="NCBI Taxonomy" id="516051"/>
    <lineage>
        <taxon>Bacteria</taxon>
        <taxon>Pseudomonadati</taxon>
        <taxon>Bacteroidota</taxon>
        <taxon>Flavobacteriia</taxon>
        <taxon>Flavobacteriales</taxon>
        <taxon>Flavobacteriaceae</taxon>
        <taxon>Flagellimonas</taxon>
    </lineage>
</organism>
<dbReference type="GO" id="GO:0016787">
    <property type="term" value="F:hydrolase activity"/>
    <property type="evidence" value="ECO:0007669"/>
    <property type="project" value="UniProtKB-KW"/>
</dbReference>
<feature type="domain" description="CobW C-terminal" evidence="7">
    <location>
        <begin position="256"/>
        <end position="375"/>
    </location>
</feature>
<evidence type="ECO:0000256" key="1">
    <source>
        <dbReference type="ARBA" id="ARBA00022741"/>
    </source>
</evidence>
<reference evidence="8 9" key="1">
    <citation type="submission" date="2015-03" db="EMBL/GenBank/DDBJ databases">
        <title>Complete genome sequence of Muricauda lutaonensis CC-HSB-11T, isolated from a coastal hot spring.</title>
        <authorList>
            <person name="Kim K.M."/>
        </authorList>
    </citation>
    <scope>NUCLEOTIDE SEQUENCE [LARGE SCALE GENOMIC DNA]</scope>
    <source>
        <strain evidence="8 9">CC-HSB-11</strain>
    </source>
</reference>
<evidence type="ECO:0000256" key="4">
    <source>
        <dbReference type="ARBA" id="ARBA00034320"/>
    </source>
</evidence>
<evidence type="ECO:0000256" key="5">
    <source>
        <dbReference type="ARBA" id="ARBA00045658"/>
    </source>
</evidence>
<comment type="function">
    <text evidence="5">Zinc chaperone that directly transfers zinc cofactor to target proteins, thereby activating them. Zinc is transferred from the CXCC motif in the GTPase domain to the zinc binding site in target proteins in a process requiring GTP hydrolysis.</text>
</comment>
<dbReference type="KEGG" id="mlt:VC82_2702"/>
<dbReference type="InterPro" id="IPR003495">
    <property type="entry name" value="CobW/HypB/UreG_nucleotide-bd"/>
</dbReference>
<keyword evidence="9" id="KW-1185">Reference proteome</keyword>
<keyword evidence="1" id="KW-0547">Nucleotide-binding</keyword>
<gene>
    <name evidence="8" type="ORF">VC82_2702</name>
</gene>
<dbReference type="InterPro" id="IPR051927">
    <property type="entry name" value="Zn_Chap_cDPG_Synth"/>
</dbReference>
<dbReference type="Gene3D" id="3.40.50.300">
    <property type="entry name" value="P-loop containing nucleotide triphosphate hydrolases"/>
    <property type="match status" value="1"/>
</dbReference>
<keyword evidence="3" id="KW-0143">Chaperone</keyword>
<dbReference type="InterPro" id="IPR036627">
    <property type="entry name" value="CobW-likC_sf"/>
</dbReference>
<evidence type="ECO:0000256" key="3">
    <source>
        <dbReference type="ARBA" id="ARBA00023186"/>
    </source>
</evidence>
<dbReference type="HOGENOM" id="CLU_017452_2_0_10"/>